<evidence type="ECO:0000256" key="12">
    <source>
        <dbReference type="SAM" id="MobiDB-lite"/>
    </source>
</evidence>
<feature type="compositionally biased region" description="Low complexity" evidence="12">
    <location>
        <begin position="389"/>
        <end position="401"/>
    </location>
</feature>
<feature type="compositionally biased region" description="Basic and acidic residues" evidence="12">
    <location>
        <begin position="31"/>
        <end position="44"/>
    </location>
</feature>
<dbReference type="FunFam" id="2.70.170.10:FF:000052">
    <property type="entry name" value="Ligand-Gated ion Channel"/>
    <property type="match status" value="1"/>
</dbReference>
<feature type="region of interest" description="Disordered" evidence="12">
    <location>
        <begin position="332"/>
        <end position="453"/>
    </location>
</feature>
<feature type="compositionally biased region" description="Low complexity" evidence="12">
    <location>
        <begin position="433"/>
        <end position="453"/>
    </location>
</feature>
<feature type="domain" description="Neurotransmitter-gated ion-channel transmembrane" evidence="14">
    <location>
        <begin position="918"/>
        <end position="1026"/>
    </location>
</feature>
<dbReference type="PRINTS" id="PR00252">
    <property type="entry name" value="NRIONCHANNEL"/>
</dbReference>
<comment type="similarity">
    <text evidence="11">Belongs to the ligand-gated ion channel (TC 1.A.9) family.</text>
</comment>
<dbReference type="Gene3D" id="2.70.170.10">
    <property type="entry name" value="Neurotransmitter-gated ion-channel ligand-binding domain"/>
    <property type="match status" value="1"/>
</dbReference>
<dbReference type="PANTHER" id="PTHR18945">
    <property type="entry name" value="NEUROTRANSMITTER GATED ION CHANNEL"/>
    <property type="match status" value="1"/>
</dbReference>
<dbReference type="OMA" id="TVLWIDT"/>
<evidence type="ECO:0000259" key="14">
    <source>
        <dbReference type="Pfam" id="PF02932"/>
    </source>
</evidence>
<reference evidence="15" key="1">
    <citation type="submission" date="2007-07" db="EMBL/GenBank/DDBJ databases">
        <title>PCAP assembly of the Caenorhabditis remanei genome.</title>
        <authorList>
            <consortium name="The Caenorhabditis remanei Sequencing Consortium"/>
            <person name="Wilson R.K."/>
        </authorList>
    </citation>
    <scope>NUCLEOTIDE SEQUENCE [LARGE SCALE GENOMIC DNA]</scope>
    <source>
        <strain evidence="15">PB4641</strain>
    </source>
</reference>
<feature type="region of interest" description="Disordered" evidence="12">
    <location>
        <begin position="516"/>
        <end position="545"/>
    </location>
</feature>
<comment type="subcellular location">
    <subcellularLocation>
        <location evidence="2">Cell membrane</location>
    </subcellularLocation>
    <subcellularLocation>
        <location evidence="1">Membrane</location>
        <topology evidence="1">Multi-pass membrane protein</topology>
    </subcellularLocation>
</comment>
<feature type="region of interest" description="Disordered" evidence="12">
    <location>
        <begin position="28"/>
        <end position="100"/>
    </location>
</feature>
<evidence type="ECO:0000313" key="15">
    <source>
        <dbReference type="EMBL" id="EFO88909.1"/>
    </source>
</evidence>
<dbReference type="STRING" id="31234.E3M1K5"/>
<dbReference type="Gene3D" id="1.20.58.390">
    <property type="entry name" value="Neurotransmitter-gated ion-channel transmembrane domain"/>
    <property type="match status" value="1"/>
</dbReference>
<comment type="caution">
    <text evidence="11">Lacks conserved residue(s) required for the propagation of feature annotation.</text>
</comment>
<feature type="compositionally biased region" description="Basic residues" evidence="12">
    <location>
        <begin position="355"/>
        <end position="371"/>
    </location>
</feature>
<feature type="domain" description="Neurotransmitter-gated ion-channel ligand-binding" evidence="13">
    <location>
        <begin position="712"/>
        <end position="889"/>
    </location>
</feature>
<dbReference type="Pfam" id="PF02931">
    <property type="entry name" value="Neur_chan_LBD"/>
    <property type="match status" value="1"/>
</dbReference>
<name>E3M1K5_CAERE</name>
<proteinExistence type="inferred from homology"/>
<protein>
    <submittedName>
        <fullName evidence="15">CRE-LGC-45 protein</fullName>
    </submittedName>
</protein>
<keyword evidence="8 11" id="KW-0406">Ion transport</keyword>
<feature type="transmembrane region" description="Helical" evidence="11">
    <location>
        <begin position="1040"/>
        <end position="1060"/>
    </location>
</feature>
<sequence length="1073" mass="122006">MPRHNIFHILLFLCLLTCLDSRRRAGQSSRAFEDKKADERHFDYKSAPGEAIPDESEDDEKPKIVLGGGGGGSSTVEPPSTSTEASKKEEVEEEATTQSTEELVKKLLEGVFDLENLTKIVEEEHADALDEATNRTVLWIDTSYKALDYNLSIHEMEECATWQKYWNLSAEAKETKDKNVSGSMNETEEVEDFGKELKEMEDLLKQTELVNSKSRLKALGLNPELLVAYKAVGLVYREICGNHGRTLWYRTREDAALIGVDSFSPICEPFKEQLNPDESTLSQLALKLNELIQNVTDGSQPALKRGGSNATDTDSEIPNTTMAAEKELKAVTMEDSTDTIELLPSSSAPEATPVPRHHHHHHHHHHRHHQNPQKPVTEQPSAESHDSMTSESESVSSATTSHPNRHQDLDYEILDEEHETKEFSSGVPPEGMTSTTTTSSTTTTEATTTEASSEIEVYDDDVWDYKDMEKRFKVRHQVVFDGNEIGEDDLDSPSFPGIHMASARKRRRHVILKTKVRRRRRKREASDEEEEKKEENVVDIHQESDENEDDWLNVRQVIKTTDGETTVAIIEERSHFLDGNSTDVRAWIEIDASDIINPTLLISSSEAVAALGLEVDTTAFQRFENVGLWLPGICSEYVPKAIDEFNSSSFEGIEIEGPIGVNISALELAGVNLTSLADKLRNDTEVDEILSRTNGSTKNLGGSFILPVLNKNQYDPFSAPIVFQGSAVVVRFGIYIESMSNFQTSTMDYDMDIYLMMSWRDARLVNPYDKPILVKEEDILEKIWRPDPFFANAKEAEFHEVTFLNFLMRIFPDGLVLYETRVKIKPSCNLILCKYPHDKQTCDLLIKSFAYPVETVRFEWFTRRKDAIDKNPDVKLPELYIDRYETTTCANERKSGAFSCLRAVFRLKRDVGFHIAQTYIPTSLALMFSWVGVWLPEEFMEGRIGVAITVLLTLSTESAGAREHLPSVSYLKAIDLWFGFITGFVFFTLLQTLFVIGFDKRANQLKKWAGRKTADITEEIREALLQKATRYHKTGRYLDNFCRVFYPLSFILFLLMYYFVFTEGRQDDCMNRR</sequence>
<keyword evidence="4" id="KW-1003">Cell membrane</keyword>
<dbReference type="CDD" id="cd19049">
    <property type="entry name" value="LGIC_TM_anion"/>
    <property type="match status" value="1"/>
</dbReference>
<feature type="compositionally biased region" description="Polar residues" evidence="12">
    <location>
        <begin position="372"/>
        <end position="382"/>
    </location>
</feature>
<evidence type="ECO:0000259" key="13">
    <source>
        <dbReference type="Pfam" id="PF02931"/>
    </source>
</evidence>
<dbReference type="FunFam" id="1.20.58.390:FF:000055">
    <property type="entry name" value="Ligand-Gated ion Channel"/>
    <property type="match status" value="1"/>
</dbReference>
<dbReference type="PRINTS" id="PR00253">
    <property type="entry name" value="GABAARECEPTR"/>
</dbReference>
<accession>E3M1K5</accession>
<evidence type="ECO:0000256" key="5">
    <source>
        <dbReference type="ARBA" id="ARBA00022692"/>
    </source>
</evidence>
<dbReference type="InterPro" id="IPR036719">
    <property type="entry name" value="Neuro-gated_channel_TM_sf"/>
</dbReference>
<evidence type="ECO:0000256" key="4">
    <source>
        <dbReference type="ARBA" id="ARBA00022475"/>
    </source>
</evidence>
<evidence type="ECO:0000256" key="7">
    <source>
        <dbReference type="ARBA" id="ARBA00022989"/>
    </source>
</evidence>
<evidence type="ECO:0000256" key="3">
    <source>
        <dbReference type="ARBA" id="ARBA00022448"/>
    </source>
</evidence>
<gene>
    <name evidence="15" type="primary">Cre-lgc-45</name>
    <name evidence="15" type="ORF">CRE_06343</name>
</gene>
<dbReference type="GO" id="GO:0005230">
    <property type="term" value="F:extracellular ligand-gated monoatomic ion channel activity"/>
    <property type="evidence" value="ECO:0007669"/>
    <property type="project" value="InterPro"/>
</dbReference>
<dbReference type="InterPro" id="IPR006028">
    <property type="entry name" value="GABAA/Glycine_rcpt"/>
</dbReference>
<dbReference type="OrthoDB" id="442503at2759"/>
<feature type="compositionally biased region" description="Low complexity" evidence="12">
    <location>
        <begin position="74"/>
        <end position="84"/>
    </location>
</feature>
<keyword evidence="16" id="KW-1185">Reference proteome</keyword>
<dbReference type="GO" id="GO:0005886">
    <property type="term" value="C:plasma membrane"/>
    <property type="evidence" value="ECO:0007669"/>
    <property type="project" value="UniProtKB-SubCell"/>
</dbReference>
<evidence type="ECO:0000256" key="1">
    <source>
        <dbReference type="ARBA" id="ARBA00004141"/>
    </source>
</evidence>
<evidence type="ECO:0000256" key="11">
    <source>
        <dbReference type="RuleBase" id="RU000687"/>
    </source>
</evidence>
<keyword evidence="7 11" id="KW-1133">Transmembrane helix</keyword>
<organism evidence="16">
    <name type="scientific">Caenorhabditis remanei</name>
    <name type="common">Caenorhabditis vulgaris</name>
    <dbReference type="NCBI Taxonomy" id="31234"/>
    <lineage>
        <taxon>Eukaryota</taxon>
        <taxon>Metazoa</taxon>
        <taxon>Ecdysozoa</taxon>
        <taxon>Nematoda</taxon>
        <taxon>Chromadorea</taxon>
        <taxon>Rhabditida</taxon>
        <taxon>Rhabditina</taxon>
        <taxon>Rhabditomorpha</taxon>
        <taxon>Rhabditoidea</taxon>
        <taxon>Rhabditidae</taxon>
        <taxon>Peloderinae</taxon>
        <taxon>Caenorhabditis</taxon>
    </lineage>
</organism>
<feature type="transmembrane region" description="Helical" evidence="11">
    <location>
        <begin position="976"/>
        <end position="998"/>
    </location>
</feature>
<dbReference type="InParanoid" id="E3M1K5"/>
<dbReference type="SUPFAM" id="SSF63712">
    <property type="entry name" value="Nicotinic receptor ligand binding domain-like"/>
    <property type="match status" value="1"/>
</dbReference>
<feature type="chain" id="PRO_5022251514" evidence="11">
    <location>
        <begin position="22"/>
        <end position="1073"/>
    </location>
</feature>
<dbReference type="eggNOG" id="KOG3644">
    <property type="taxonomic scope" value="Eukaryota"/>
</dbReference>
<evidence type="ECO:0000256" key="2">
    <source>
        <dbReference type="ARBA" id="ARBA00004236"/>
    </source>
</evidence>
<dbReference type="InterPro" id="IPR006201">
    <property type="entry name" value="Neur_channel"/>
</dbReference>
<keyword evidence="10 11" id="KW-0407">Ion channel</keyword>
<dbReference type="InterPro" id="IPR018000">
    <property type="entry name" value="Neurotransmitter_ion_chnl_CS"/>
</dbReference>
<evidence type="ECO:0000256" key="9">
    <source>
        <dbReference type="ARBA" id="ARBA00023136"/>
    </source>
</evidence>
<dbReference type="GO" id="GO:0004888">
    <property type="term" value="F:transmembrane signaling receptor activity"/>
    <property type="evidence" value="ECO:0007669"/>
    <property type="project" value="InterPro"/>
</dbReference>
<dbReference type="HOGENOM" id="CLU_293250_0_0_1"/>
<dbReference type="InterPro" id="IPR036734">
    <property type="entry name" value="Neur_chan_lig-bd_sf"/>
</dbReference>
<feature type="region of interest" description="Disordered" evidence="12">
    <location>
        <begin position="297"/>
        <end position="319"/>
    </location>
</feature>
<dbReference type="PROSITE" id="PS00236">
    <property type="entry name" value="NEUROTR_ION_CHANNEL"/>
    <property type="match status" value="1"/>
</dbReference>
<dbReference type="Pfam" id="PF02932">
    <property type="entry name" value="Neur_chan_memb"/>
    <property type="match status" value="1"/>
</dbReference>
<dbReference type="InterPro" id="IPR006029">
    <property type="entry name" value="Neurotrans-gated_channel_TM"/>
</dbReference>
<feature type="signal peptide" evidence="11">
    <location>
        <begin position="1"/>
        <end position="21"/>
    </location>
</feature>
<evidence type="ECO:0000256" key="6">
    <source>
        <dbReference type="ARBA" id="ARBA00022729"/>
    </source>
</evidence>
<evidence type="ECO:0000256" key="10">
    <source>
        <dbReference type="ARBA" id="ARBA00023303"/>
    </source>
</evidence>
<dbReference type="CDD" id="cd18987">
    <property type="entry name" value="LGIC_ECD_anion"/>
    <property type="match status" value="1"/>
</dbReference>
<keyword evidence="3 11" id="KW-0813">Transport</keyword>
<dbReference type="EMBL" id="DS268421">
    <property type="protein sequence ID" value="EFO88909.1"/>
    <property type="molecule type" value="Genomic_DNA"/>
</dbReference>
<feature type="compositionally biased region" description="Basic and acidic residues" evidence="12">
    <location>
        <begin position="533"/>
        <end position="544"/>
    </location>
</feature>
<dbReference type="Proteomes" id="UP000008281">
    <property type="component" value="Unassembled WGS sequence"/>
</dbReference>
<dbReference type="SUPFAM" id="SSF90112">
    <property type="entry name" value="Neurotransmitter-gated ion-channel transmembrane pore"/>
    <property type="match status" value="1"/>
</dbReference>
<keyword evidence="6 11" id="KW-0732">Signal</keyword>
<evidence type="ECO:0000256" key="8">
    <source>
        <dbReference type="ARBA" id="ARBA00023065"/>
    </source>
</evidence>
<keyword evidence="5 11" id="KW-0812">Transmembrane</keyword>
<dbReference type="FunCoup" id="E3M1K5">
    <property type="interactions" value="138"/>
</dbReference>
<dbReference type="AlphaFoldDB" id="E3M1K5"/>
<feature type="compositionally biased region" description="Polar residues" evidence="12">
    <location>
        <begin position="308"/>
        <end position="319"/>
    </location>
</feature>
<dbReference type="InterPro" id="IPR006202">
    <property type="entry name" value="Neur_chan_lig-bd"/>
</dbReference>
<dbReference type="InterPro" id="IPR038050">
    <property type="entry name" value="Neuro_actylchol_rec"/>
</dbReference>
<evidence type="ECO:0000313" key="16">
    <source>
        <dbReference type="Proteomes" id="UP000008281"/>
    </source>
</evidence>
<keyword evidence="9 11" id="KW-0472">Membrane</keyword>